<organism evidence="1 2">
    <name type="scientific">Elaeophora elaphi</name>
    <dbReference type="NCBI Taxonomy" id="1147741"/>
    <lineage>
        <taxon>Eukaryota</taxon>
        <taxon>Metazoa</taxon>
        <taxon>Ecdysozoa</taxon>
        <taxon>Nematoda</taxon>
        <taxon>Chromadorea</taxon>
        <taxon>Rhabditida</taxon>
        <taxon>Spirurina</taxon>
        <taxon>Spiruromorpha</taxon>
        <taxon>Filarioidea</taxon>
        <taxon>Onchocercidae</taxon>
        <taxon>Elaeophora</taxon>
    </lineage>
</organism>
<keyword evidence="1" id="KW-1185">Reference proteome</keyword>
<proteinExistence type="predicted"/>
<reference evidence="2" key="1">
    <citation type="submission" date="2017-02" db="UniProtKB">
        <authorList>
            <consortium name="WormBaseParasite"/>
        </authorList>
    </citation>
    <scope>IDENTIFICATION</scope>
</reference>
<evidence type="ECO:0000313" key="2">
    <source>
        <dbReference type="WBParaSite" id="EEL_0001019501-mRNA-1"/>
    </source>
</evidence>
<sequence>MKARKRGMSVKRKSTRIVTGVKSIGIKSVDEYFKQAIAPLAASIEMRSILETASVKWRNDCGIGPAGTIRQGLRLMLTRTKTAAVNASPPRSPYKSNNPNEFLNNAPSFAICSDEKTVSFFSNVNKSYPMIVTRGVFPAQLQKTFDSMSELLDICAKILVNTESLLAKLETATKRITECNDELAQLCMNAGLRGGKAARAMENFAWNVRLLKTNLTLVYKAQTEANDIVKQVFDAGCTLGVLSEKSATTMRGSRFSRSSTC</sequence>
<dbReference type="WBParaSite" id="EEL_0001019501-mRNA-1">
    <property type="protein sequence ID" value="EEL_0001019501-mRNA-1"/>
    <property type="gene ID" value="EEL_0001019501"/>
</dbReference>
<dbReference type="Proteomes" id="UP000050640">
    <property type="component" value="Unplaced"/>
</dbReference>
<dbReference type="AlphaFoldDB" id="A0A0R3S5X6"/>
<dbReference type="STRING" id="1147741.A0A0R3S5X6"/>
<name>A0A0R3S5X6_9BILA</name>
<accession>A0A0R3S5X6</accession>
<evidence type="ECO:0000313" key="1">
    <source>
        <dbReference type="Proteomes" id="UP000050640"/>
    </source>
</evidence>
<protein>
    <submittedName>
        <fullName evidence="2">Senescence domain-containing protein</fullName>
    </submittedName>
</protein>